<accession>A0A1C1CHA2</accession>
<dbReference type="AlphaFoldDB" id="A0A1C1CHA2"/>
<dbReference type="VEuPathDB" id="FungiDB:CLCR_03673"/>
<keyword evidence="3" id="KW-1185">Reference proteome</keyword>
<dbReference type="EMBL" id="LGRB01000013">
    <property type="protein sequence ID" value="OCT47846.1"/>
    <property type="molecule type" value="Genomic_DNA"/>
</dbReference>
<organism evidence="2 3">
    <name type="scientific">Cladophialophora carrionii</name>
    <dbReference type="NCBI Taxonomy" id="86049"/>
    <lineage>
        <taxon>Eukaryota</taxon>
        <taxon>Fungi</taxon>
        <taxon>Dikarya</taxon>
        <taxon>Ascomycota</taxon>
        <taxon>Pezizomycotina</taxon>
        <taxon>Eurotiomycetes</taxon>
        <taxon>Chaetothyriomycetidae</taxon>
        <taxon>Chaetothyriales</taxon>
        <taxon>Herpotrichiellaceae</taxon>
        <taxon>Cladophialophora</taxon>
    </lineage>
</organism>
<evidence type="ECO:0000313" key="2">
    <source>
        <dbReference type="EMBL" id="OCT47846.1"/>
    </source>
</evidence>
<reference evidence="3" key="1">
    <citation type="submission" date="2015-07" db="EMBL/GenBank/DDBJ databases">
        <authorList>
            <person name="Teixeira M.M."/>
            <person name="Souza R.C."/>
            <person name="Almeida L.G."/>
            <person name="Vicente V.A."/>
            <person name="de Hoog S."/>
            <person name="Bocca A.L."/>
            <person name="de Almeida S.R."/>
            <person name="Vasconcelos A.T."/>
            <person name="Felipe M.S."/>
        </authorList>
    </citation>
    <scope>NUCLEOTIDE SEQUENCE [LARGE SCALE GENOMIC DNA]</scope>
    <source>
        <strain evidence="3">KSF</strain>
    </source>
</reference>
<feature type="region of interest" description="Disordered" evidence="1">
    <location>
        <begin position="174"/>
        <end position="207"/>
    </location>
</feature>
<evidence type="ECO:0000256" key="1">
    <source>
        <dbReference type="SAM" id="MobiDB-lite"/>
    </source>
</evidence>
<feature type="compositionally biased region" description="Low complexity" evidence="1">
    <location>
        <begin position="179"/>
        <end position="188"/>
    </location>
</feature>
<sequence length="207" mass="22547">MRAPVNVELRPGFFDSDSPAGQPASKPAKRPLKSQARPRVSIPKSQSRTECPLRLAPISRATGFVAFNKHLLLAQAAVSTRPATSSVHPRIHPGSSSSYKLPESYLSGAIESASAPRTSKIGFVRSWHRTRRDPTETLFKGSRSEIQETSKYLPTMCPSVRLTRSNQDVTSSLGLDCQLSTGSTTPTPLGTPPTHRPRQAPNEDMDM</sequence>
<evidence type="ECO:0000313" key="3">
    <source>
        <dbReference type="Proteomes" id="UP000094526"/>
    </source>
</evidence>
<gene>
    <name evidence="2" type="ORF">CLCR_03673</name>
</gene>
<name>A0A1C1CHA2_9EURO</name>
<dbReference type="Proteomes" id="UP000094526">
    <property type="component" value="Unassembled WGS sequence"/>
</dbReference>
<comment type="caution">
    <text evidence="2">The sequence shown here is derived from an EMBL/GenBank/DDBJ whole genome shotgun (WGS) entry which is preliminary data.</text>
</comment>
<feature type="region of interest" description="Disordered" evidence="1">
    <location>
        <begin position="1"/>
        <end position="50"/>
    </location>
</feature>
<protein>
    <submittedName>
        <fullName evidence="2">Uncharacterized protein</fullName>
    </submittedName>
</protein>
<proteinExistence type="predicted"/>